<reference evidence="1" key="2">
    <citation type="submission" date="2018-07" db="EMBL/GenBank/DDBJ databases">
        <authorList>
            <consortium name="NCBI Pathogen Detection Project"/>
        </authorList>
    </citation>
    <scope>NUCLEOTIDE SEQUENCE</scope>
    <source>
        <strain evidence="1">13-2237</strain>
    </source>
</reference>
<proteinExistence type="predicted"/>
<accession>A0A751YXQ1</accession>
<comment type="caution">
    <text evidence="1">The sequence shown here is derived from an EMBL/GenBank/DDBJ whole genome shotgun (WGS) entry which is preliminary data.</text>
</comment>
<dbReference type="EMBL" id="DAAWCK010000034">
    <property type="protein sequence ID" value="HAF7258889.1"/>
    <property type="molecule type" value="Genomic_DNA"/>
</dbReference>
<name>A0A751YXQ1_SALET</name>
<protein>
    <submittedName>
        <fullName evidence="1">Uncharacterized protein</fullName>
    </submittedName>
</protein>
<dbReference type="AlphaFoldDB" id="A0A751YXQ1"/>
<sequence length="55" mass="6318">MMKGHGEKMKAPSRRQRARQHTLFRHRLCCVNMLLLMLLLTAALLVFSGQLSPLL</sequence>
<evidence type="ECO:0000313" key="1">
    <source>
        <dbReference type="EMBL" id="HAF7258889.1"/>
    </source>
</evidence>
<reference evidence="1" key="1">
    <citation type="journal article" date="2018" name="Genome Biol.">
        <title>SKESA: strategic k-mer extension for scrupulous assemblies.</title>
        <authorList>
            <person name="Souvorov A."/>
            <person name="Agarwala R."/>
            <person name="Lipman D.J."/>
        </authorList>
    </citation>
    <scope>NUCLEOTIDE SEQUENCE</scope>
    <source>
        <strain evidence="1">13-2237</strain>
    </source>
</reference>
<gene>
    <name evidence="1" type="ORF">G9X39_003653</name>
</gene>
<organism evidence="1">
    <name type="scientific">Salmonella enterica subsp. enterica serovar Panama</name>
    <dbReference type="NCBI Taxonomy" id="29472"/>
    <lineage>
        <taxon>Bacteria</taxon>
        <taxon>Pseudomonadati</taxon>
        <taxon>Pseudomonadota</taxon>
        <taxon>Gammaproteobacteria</taxon>
        <taxon>Enterobacterales</taxon>
        <taxon>Enterobacteriaceae</taxon>
        <taxon>Salmonella</taxon>
    </lineage>
</organism>